<dbReference type="Gene3D" id="2.40.50.870">
    <property type="entry name" value="Protein of unknown function (DUF3299)"/>
    <property type="match status" value="1"/>
</dbReference>
<accession>A0ABU9B9V8</accession>
<keyword evidence="3" id="KW-1185">Reference proteome</keyword>
<evidence type="ECO:0000256" key="1">
    <source>
        <dbReference type="SAM" id="SignalP"/>
    </source>
</evidence>
<feature type="signal peptide" evidence="1">
    <location>
        <begin position="1"/>
        <end position="28"/>
    </location>
</feature>
<dbReference type="RefSeq" id="WP_341374462.1">
    <property type="nucleotide sequence ID" value="NZ_JBBUTF010000009.1"/>
</dbReference>
<sequence>MSTDLNRSRRRALLCLLVLTGTAGPIRAQTAARGAVPAGKPAAGVRTLNWDELIPAGWDPRKELKLDPKAMRSALEGGEAEQQMMRQLREVWDTAPTRPELDGLTVRMPGYVVPLDGHDGRIREFLLVPYFGACIHSPPPPANQIVHVHLPQPQALRTMDTVWVTGRLLRQRADNEMGVSGYALTGAAVAPYQPAQAAPAR</sequence>
<name>A0ABU9B9V8_9BURK</name>
<evidence type="ECO:0000313" key="2">
    <source>
        <dbReference type="EMBL" id="MEK8026678.1"/>
    </source>
</evidence>
<feature type="chain" id="PRO_5047378032" evidence="1">
    <location>
        <begin position="29"/>
        <end position="201"/>
    </location>
</feature>
<gene>
    <name evidence="2" type="ORF">AACH11_11970</name>
</gene>
<dbReference type="EMBL" id="JBBUTF010000009">
    <property type="protein sequence ID" value="MEK8026678.1"/>
    <property type="molecule type" value="Genomic_DNA"/>
</dbReference>
<dbReference type="Pfam" id="PF11736">
    <property type="entry name" value="DUF3299"/>
    <property type="match status" value="1"/>
</dbReference>
<dbReference type="InterPro" id="IPR021727">
    <property type="entry name" value="DUF3299"/>
</dbReference>
<reference evidence="2 3" key="1">
    <citation type="submission" date="2024-04" db="EMBL/GenBank/DDBJ databases">
        <title>Novel species of the genus Ideonella isolated from streams.</title>
        <authorList>
            <person name="Lu H."/>
        </authorList>
    </citation>
    <scope>NUCLEOTIDE SEQUENCE [LARGE SCALE GENOMIC DNA]</scope>
    <source>
        <strain evidence="2 3">BYS139W</strain>
    </source>
</reference>
<keyword evidence="1" id="KW-0732">Signal</keyword>
<proteinExistence type="predicted"/>
<comment type="caution">
    <text evidence="2">The sequence shown here is derived from an EMBL/GenBank/DDBJ whole genome shotgun (WGS) entry which is preliminary data.</text>
</comment>
<organism evidence="2 3">
    <name type="scientific">Pseudaquabacterium rugosum</name>
    <dbReference type="NCBI Taxonomy" id="2984194"/>
    <lineage>
        <taxon>Bacteria</taxon>
        <taxon>Pseudomonadati</taxon>
        <taxon>Pseudomonadota</taxon>
        <taxon>Betaproteobacteria</taxon>
        <taxon>Burkholderiales</taxon>
        <taxon>Sphaerotilaceae</taxon>
        <taxon>Pseudaquabacterium</taxon>
    </lineage>
</organism>
<protein>
    <submittedName>
        <fullName evidence="2">DUF3299 domain-containing protein</fullName>
    </submittedName>
</protein>
<dbReference type="Proteomes" id="UP001368500">
    <property type="component" value="Unassembled WGS sequence"/>
</dbReference>
<evidence type="ECO:0000313" key="3">
    <source>
        <dbReference type="Proteomes" id="UP001368500"/>
    </source>
</evidence>